<dbReference type="SUPFAM" id="SSF52540">
    <property type="entry name" value="P-loop containing nucleoside triphosphate hydrolases"/>
    <property type="match status" value="3"/>
</dbReference>
<evidence type="ECO:0000313" key="6">
    <source>
        <dbReference type="EMBL" id="GAA4097091.1"/>
    </source>
</evidence>
<feature type="domain" description="AAA+ ATPase" evidence="5">
    <location>
        <begin position="756"/>
        <end position="874"/>
    </location>
</feature>
<keyword evidence="3" id="KW-0067">ATP-binding</keyword>
<comment type="similarity">
    <text evidence="1">Belongs to the CbxX/CfxQ family.</text>
</comment>
<accession>A0ABP7WUK0</accession>
<dbReference type="InterPro" id="IPR003593">
    <property type="entry name" value="AAA+_ATPase"/>
</dbReference>
<evidence type="ECO:0000259" key="5">
    <source>
        <dbReference type="SMART" id="SM00382"/>
    </source>
</evidence>
<dbReference type="InterPro" id="IPR027417">
    <property type="entry name" value="P-loop_NTPase"/>
</dbReference>
<dbReference type="InterPro" id="IPR000641">
    <property type="entry name" value="CbxX/CfxQ"/>
</dbReference>
<organism evidence="6 7">
    <name type="scientific">Actinomadura miaoliensis</name>
    <dbReference type="NCBI Taxonomy" id="430685"/>
    <lineage>
        <taxon>Bacteria</taxon>
        <taxon>Bacillati</taxon>
        <taxon>Actinomycetota</taxon>
        <taxon>Actinomycetes</taxon>
        <taxon>Streptosporangiales</taxon>
        <taxon>Thermomonosporaceae</taxon>
        <taxon>Actinomadura</taxon>
    </lineage>
</organism>
<sequence length="1271" mass="135946">MSAPRLPDHLELLLTDEPVLDVYAHGPWRVPDGLYEEMRERAVAFNADERAALLSRQLSDFYGPGTSAAGAEQWSLLTFLLGASAVRGGSRGDVEYELLSDFLAAPEPAVRDPLAWFTQGGRWRPPGLWLPEPAGDDRERRAVMYELARDCLEVFAGLEPLEPRRRALAELFERHAADPALREQDLTVPQDRLEAAWADGLPDDTLAVLPELSGPVGYLGWVCAGLDAAHARLAAQTGDTEPADVAVARLLLAAEMTAVPAEMAVALGTARYEHLQDRLRASRGDFNVEAWQLNLRAWLARGLVAGEADACRAWLDMAVRLTGAVQGLPESATMPRCRVPVRAFQLDVRRLFASRRVTNHLVGRLAPSGTVAAGRQTPGEPGAAEPEVAELKEALVGQPELTRALREALAARAAGERPIRLLVAGPEGTGKGTAAELLESVLAERGAIREAAWISDQVFAALTVSDAVLWLQARVRECLEARLLLVVDDLERLASYERCGAAAVEELRRLMARWPALDVVALCRPGGDRRLFDANPALVRAFEVTRTRDFRQDDYTELFRRAVARRGAAVTREVAAQAGALLAATPPLLNLRGARLVEHLATQATANARARLAAAFQAVPPQRSEPTPPPATPAPAGETAPAEAAAASQEVPPAAEDVESTDATPAEAGAAAGRDGAAESGDGSQAVRGGPGPVLEVVAADLPQRLIPGRAAERDPHAELAALAGIEPVKREVAALVAEAKAARLRREAGMAVASRPRHLVFAGSPGTGKGKVAGILGRIFAEVGVLSTGHLVEVDRADLLGEYTSESALKMRRAVERALGGVLLVRGAHALGQVEPLRGRELVGALLTAVQTHSDDLVVVLTGPEAELNGLLRSHEDLAAYFPKTVRFPDLTDDELVEVFARKAAESGFALAGGVLEKVRALVQAAPRDRGLVNARLMNHLLDRAVAMQGRRVLEDGVVDEHESLDEILLADVPESLMPGRETVLDDPLAEIDRLVGLAAVKQEVAALVAEARAEQVRRDAGVPIAFPTRHMAFTGNPGTAKTTIARLVAAVYARLGLLSSGHLVEATRADLVAEYIGQTAHRVRTVVERALGGVLFIDEAYTLAGTGGDQRDFGHEAVAELLRLMEEHRSDLVVIVAGYGTEMERFLASNPGLASRFPKRLHFPDYSVDELLAIFELMADQAGFTLADGVLGQVRARLAAEPRGASFGNARMVRNLLDAAIARQAQRITAAADARPGIKMDDAEVRMLRTEDLPPGPQAPDRGGHGPYI</sequence>
<comment type="caution">
    <text evidence="6">The sequence shown here is derived from an EMBL/GenBank/DDBJ whole genome shotgun (WGS) entry which is preliminary data.</text>
</comment>
<feature type="compositionally biased region" description="Low complexity" evidence="4">
    <location>
        <begin position="666"/>
        <end position="684"/>
    </location>
</feature>
<gene>
    <name evidence="6" type="ORF">GCM10022214_71300</name>
</gene>
<dbReference type="Pfam" id="PF17866">
    <property type="entry name" value="AAA_lid_6"/>
    <property type="match status" value="1"/>
</dbReference>
<dbReference type="SMART" id="SM00382">
    <property type="entry name" value="AAA"/>
    <property type="match status" value="3"/>
</dbReference>
<protein>
    <recommendedName>
        <fullName evidence="5">AAA+ ATPase domain-containing protein</fullName>
    </recommendedName>
</protein>
<dbReference type="PRINTS" id="PR00819">
    <property type="entry name" value="CBXCFQXSUPER"/>
</dbReference>
<proteinExistence type="inferred from homology"/>
<dbReference type="InterPro" id="IPR003959">
    <property type="entry name" value="ATPase_AAA_core"/>
</dbReference>
<dbReference type="CDD" id="cd00009">
    <property type="entry name" value="AAA"/>
    <property type="match status" value="1"/>
</dbReference>
<evidence type="ECO:0000256" key="2">
    <source>
        <dbReference type="ARBA" id="ARBA00022741"/>
    </source>
</evidence>
<dbReference type="PANTHER" id="PTHR43392">
    <property type="entry name" value="AAA-TYPE ATPASE FAMILY PROTEIN / ANKYRIN REPEAT FAMILY PROTEIN"/>
    <property type="match status" value="1"/>
</dbReference>
<dbReference type="InterPro" id="IPR050773">
    <property type="entry name" value="CbxX/CfxQ_RuBisCO_ESX"/>
</dbReference>
<evidence type="ECO:0000256" key="4">
    <source>
        <dbReference type="SAM" id="MobiDB-lite"/>
    </source>
</evidence>
<feature type="region of interest" description="Disordered" evidence="4">
    <location>
        <begin position="618"/>
        <end position="692"/>
    </location>
</feature>
<dbReference type="PANTHER" id="PTHR43392:SF2">
    <property type="entry name" value="AAA-TYPE ATPASE FAMILY PROTEIN _ ANKYRIN REPEAT FAMILY PROTEIN"/>
    <property type="match status" value="1"/>
</dbReference>
<evidence type="ECO:0000256" key="1">
    <source>
        <dbReference type="ARBA" id="ARBA00010378"/>
    </source>
</evidence>
<dbReference type="RefSeq" id="WP_344956378.1">
    <property type="nucleotide sequence ID" value="NZ_BAAAZG010000055.1"/>
</dbReference>
<feature type="compositionally biased region" description="Low complexity" evidence="4">
    <location>
        <begin position="634"/>
        <end position="655"/>
    </location>
</feature>
<dbReference type="Gene3D" id="1.10.8.60">
    <property type="match status" value="2"/>
</dbReference>
<name>A0ABP7WUK0_9ACTN</name>
<dbReference type="Pfam" id="PF00004">
    <property type="entry name" value="AAA"/>
    <property type="match status" value="1"/>
</dbReference>
<reference evidence="7" key="1">
    <citation type="journal article" date="2019" name="Int. J. Syst. Evol. Microbiol.">
        <title>The Global Catalogue of Microorganisms (GCM) 10K type strain sequencing project: providing services to taxonomists for standard genome sequencing and annotation.</title>
        <authorList>
            <consortium name="The Broad Institute Genomics Platform"/>
            <consortium name="The Broad Institute Genome Sequencing Center for Infectious Disease"/>
            <person name="Wu L."/>
            <person name="Ma J."/>
        </authorList>
    </citation>
    <scope>NUCLEOTIDE SEQUENCE [LARGE SCALE GENOMIC DNA]</scope>
    <source>
        <strain evidence="7">JCM 16702</strain>
    </source>
</reference>
<dbReference type="Proteomes" id="UP001500683">
    <property type="component" value="Unassembled WGS sequence"/>
</dbReference>
<evidence type="ECO:0000313" key="7">
    <source>
        <dbReference type="Proteomes" id="UP001500683"/>
    </source>
</evidence>
<evidence type="ECO:0000256" key="3">
    <source>
        <dbReference type="ARBA" id="ARBA00022840"/>
    </source>
</evidence>
<feature type="domain" description="AAA+ ATPase" evidence="5">
    <location>
        <begin position="1029"/>
        <end position="1169"/>
    </location>
</feature>
<keyword evidence="2" id="KW-0547">Nucleotide-binding</keyword>
<dbReference type="Gene3D" id="3.40.50.300">
    <property type="entry name" value="P-loop containing nucleotide triphosphate hydrolases"/>
    <property type="match status" value="3"/>
</dbReference>
<dbReference type="EMBL" id="BAAAZG010000055">
    <property type="protein sequence ID" value="GAA4097091.1"/>
    <property type="molecule type" value="Genomic_DNA"/>
</dbReference>
<feature type="region of interest" description="Disordered" evidence="4">
    <location>
        <begin position="1252"/>
        <end position="1271"/>
    </location>
</feature>
<feature type="domain" description="AAA+ ATPase" evidence="5">
    <location>
        <begin position="417"/>
        <end position="554"/>
    </location>
</feature>
<dbReference type="InterPro" id="IPR041627">
    <property type="entry name" value="AAA_lid_6"/>
</dbReference>
<keyword evidence="7" id="KW-1185">Reference proteome</keyword>